<dbReference type="Pfam" id="PF13005">
    <property type="entry name" value="zf-IS66"/>
    <property type="match status" value="1"/>
</dbReference>
<dbReference type="InterPro" id="IPR052344">
    <property type="entry name" value="Transposase-related"/>
</dbReference>
<feature type="domain" description="Transposase IS66 central" evidence="1">
    <location>
        <begin position="117"/>
        <end position="393"/>
    </location>
</feature>
<gene>
    <name evidence="4" type="ORF">EA457_04395</name>
</gene>
<name>A0A9X7RZ24_STRDY</name>
<evidence type="ECO:0000313" key="5">
    <source>
        <dbReference type="Proteomes" id="UP000347383"/>
    </source>
</evidence>
<dbReference type="PANTHER" id="PTHR33678">
    <property type="entry name" value="BLL1576 PROTEIN"/>
    <property type="match status" value="1"/>
</dbReference>
<reference evidence="4 5" key="1">
    <citation type="submission" date="2018-10" db="EMBL/GenBank/DDBJ databases">
        <title>Comparative Genomics Analysis of the Streptococcus dysgalactiae subspecies dysgalactiae.</title>
        <authorList>
            <person name="Koh T.H."/>
            <person name="Abdul Rahman N."/>
            <person name="Sessions O.M."/>
        </authorList>
    </citation>
    <scope>NUCLEOTIDE SEQUENCE [LARGE SCALE GENOMIC DNA]</scope>
    <source>
        <strain evidence="4 5">DB60705-15</strain>
    </source>
</reference>
<dbReference type="Pfam" id="PF13817">
    <property type="entry name" value="DDE_Tnp_IS66_C"/>
    <property type="match status" value="1"/>
</dbReference>
<sequence>MVRNAFPKKTETYPVETEVITYKRKKAKGVRQSVLSQFTPEIVHHELQEEDCICPDCHGQLKEIGSTVQRQELVFIPAQLKRVDHIQHAYKCQACSQKNLRDKIIKAPVPKAPLAHSLGSASIIAHTIHQKFNLKVPNYRQEEDWNKLGLLISRKEIANWHIKSSQYYFEPIYDLLHEKLLEQPILHADETSYKVLESDSQLTYYWTFLSGKHEVQGITLYHHDKRRSGLVVQEFLGDYGGYVHCDMWSAYRQLNKAQLVGCWAHVRRKFFEATPKKVDKTSLGAKGLAYCDRLFNLEREWEALSAEERLHKRQTELALLMDEFFDWCRKQAVLPGSKLGTALEYSLKYESTFRTALSDGNLVLSNNLAERAIKTFVMGRKNWLFSQSFEGAKSTAIILSFLETAKRHGLDSEKYMAYLLEHLPNEETLAKSEVLEAYLPWAETIQEKCK</sequence>
<evidence type="ECO:0000259" key="1">
    <source>
        <dbReference type="Pfam" id="PF03050"/>
    </source>
</evidence>
<dbReference type="InterPro" id="IPR004291">
    <property type="entry name" value="Transposase_IS66_central"/>
</dbReference>
<dbReference type="AlphaFoldDB" id="A0A9X7RZ24"/>
<dbReference type="NCBIfam" id="NF033517">
    <property type="entry name" value="transpos_IS66"/>
    <property type="match status" value="1"/>
</dbReference>
<dbReference type="EMBL" id="CP033165">
    <property type="protein sequence ID" value="QGH01842.1"/>
    <property type="molecule type" value="Genomic_DNA"/>
</dbReference>
<dbReference type="Proteomes" id="UP000347383">
    <property type="component" value="Chromosome"/>
</dbReference>
<dbReference type="Pfam" id="PF03050">
    <property type="entry name" value="DDE_Tnp_IS66"/>
    <property type="match status" value="1"/>
</dbReference>
<organism evidence="4 5">
    <name type="scientific">Streptococcus dysgalactiae subsp. dysgalactiae</name>
    <dbReference type="NCBI Taxonomy" id="99822"/>
    <lineage>
        <taxon>Bacteria</taxon>
        <taxon>Bacillati</taxon>
        <taxon>Bacillota</taxon>
        <taxon>Bacilli</taxon>
        <taxon>Lactobacillales</taxon>
        <taxon>Streptococcaceae</taxon>
        <taxon>Streptococcus</taxon>
    </lineage>
</organism>
<proteinExistence type="predicted"/>
<accession>A0A9X7RZ24</accession>
<protein>
    <submittedName>
        <fullName evidence="4">IS66 family transposase</fullName>
    </submittedName>
</protein>
<dbReference type="PANTHER" id="PTHR33678:SF1">
    <property type="entry name" value="BLL1576 PROTEIN"/>
    <property type="match status" value="1"/>
</dbReference>
<dbReference type="InterPro" id="IPR039552">
    <property type="entry name" value="IS66_C"/>
</dbReference>
<evidence type="ECO:0000259" key="2">
    <source>
        <dbReference type="Pfam" id="PF13005"/>
    </source>
</evidence>
<dbReference type="InterPro" id="IPR024474">
    <property type="entry name" value="Znf_dom_IS66"/>
</dbReference>
<evidence type="ECO:0000313" key="4">
    <source>
        <dbReference type="EMBL" id="QGH01842.1"/>
    </source>
</evidence>
<feature type="domain" description="Transposase IS66 zinc-finger binding" evidence="2">
    <location>
        <begin position="51"/>
        <end position="95"/>
    </location>
</feature>
<evidence type="ECO:0000259" key="3">
    <source>
        <dbReference type="Pfam" id="PF13817"/>
    </source>
</evidence>
<feature type="domain" description="Transposase IS66 C-terminal" evidence="3">
    <location>
        <begin position="400"/>
        <end position="441"/>
    </location>
</feature>